<dbReference type="GO" id="GO:0009279">
    <property type="term" value="C:cell outer membrane"/>
    <property type="evidence" value="ECO:0007669"/>
    <property type="project" value="UniProtKB-SubCell"/>
</dbReference>
<evidence type="ECO:0000256" key="2">
    <source>
        <dbReference type="ARBA" id="ARBA00022452"/>
    </source>
</evidence>
<evidence type="ECO:0000256" key="6">
    <source>
        <dbReference type="SAM" id="Coils"/>
    </source>
</evidence>
<comment type="subcellular location">
    <subcellularLocation>
        <location evidence="1">Cell outer membrane</location>
    </subcellularLocation>
</comment>
<evidence type="ECO:0000256" key="7">
    <source>
        <dbReference type="SAM" id="MobiDB-lite"/>
    </source>
</evidence>
<proteinExistence type="predicted"/>
<dbReference type="InterPro" id="IPR051906">
    <property type="entry name" value="TolC-like"/>
</dbReference>
<dbReference type="PANTHER" id="PTHR30026">
    <property type="entry name" value="OUTER MEMBRANE PROTEIN TOLC"/>
    <property type="match status" value="1"/>
</dbReference>
<dbReference type="OrthoDB" id="9764652at2"/>
<dbReference type="GO" id="GO:1990281">
    <property type="term" value="C:efflux pump complex"/>
    <property type="evidence" value="ECO:0007669"/>
    <property type="project" value="TreeGrafter"/>
</dbReference>
<keyword evidence="5" id="KW-0998">Cell outer membrane</keyword>
<feature type="compositionally biased region" description="Polar residues" evidence="7">
    <location>
        <begin position="130"/>
        <end position="139"/>
    </location>
</feature>
<dbReference type="GO" id="GO:0015562">
    <property type="term" value="F:efflux transmembrane transporter activity"/>
    <property type="evidence" value="ECO:0007669"/>
    <property type="project" value="InterPro"/>
</dbReference>
<reference evidence="8 9" key="1">
    <citation type="submission" date="2018-10" db="EMBL/GenBank/DDBJ databases">
        <title>Draft genome of Cortibacter populi DSM10536.</title>
        <authorList>
            <person name="Bernier A.-M."/>
            <person name="Bernard K."/>
        </authorList>
    </citation>
    <scope>NUCLEOTIDE SEQUENCE [LARGE SCALE GENOMIC DNA]</scope>
    <source>
        <strain evidence="8 9">DSM 105136</strain>
    </source>
</reference>
<name>A0A3M6QW90_9BURK</name>
<protein>
    <submittedName>
        <fullName evidence="8">TolC family protein</fullName>
    </submittedName>
</protein>
<feature type="coiled-coil region" evidence="6">
    <location>
        <begin position="254"/>
        <end position="281"/>
    </location>
</feature>
<organism evidence="8 9">
    <name type="scientific">Corticibacter populi</name>
    <dbReference type="NCBI Taxonomy" id="1550736"/>
    <lineage>
        <taxon>Bacteria</taxon>
        <taxon>Pseudomonadati</taxon>
        <taxon>Pseudomonadota</taxon>
        <taxon>Betaproteobacteria</taxon>
        <taxon>Burkholderiales</taxon>
        <taxon>Comamonadaceae</taxon>
        <taxon>Corticibacter</taxon>
    </lineage>
</organism>
<accession>A0A3M6QW90</accession>
<feature type="region of interest" description="Disordered" evidence="7">
    <location>
        <begin position="127"/>
        <end position="155"/>
    </location>
</feature>
<dbReference type="Proteomes" id="UP000278006">
    <property type="component" value="Unassembled WGS sequence"/>
</dbReference>
<keyword evidence="4" id="KW-0472">Membrane</keyword>
<dbReference type="Gene3D" id="1.20.1600.10">
    <property type="entry name" value="Outer membrane efflux proteins (OEP)"/>
    <property type="match status" value="1"/>
</dbReference>
<dbReference type="EMBL" id="RDQO01000002">
    <property type="protein sequence ID" value="RMX06859.1"/>
    <property type="molecule type" value="Genomic_DNA"/>
</dbReference>
<keyword evidence="2" id="KW-1134">Transmembrane beta strand</keyword>
<keyword evidence="9" id="KW-1185">Reference proteome</keyword>
<gene>
    <name evidence="8" type="ORF">D8I35_10230</name>
</gene>
<evidence type="ECO:0000313" key="9">
    <source>
        <dbReference type="Proteomes" id="UP000278006"/>
    </source>
</evidence>
<evidence type="ECO:0000256" key="4">
    <source>
        <dbReference type="ARBA" id="ARBA00023136"/>
    </source>
</evidence>
<keyword evidence="3" id="KW-0812">Transmembrane</keyword>
<evidence type="ECO:0000256" key="3">
    <source>
        <dbReference type="ARBA" id="ARBA00022692"/>
    </source>
</evidence>
<keyword evidence="6" id="KW-0175">Coiled coil</keyword>
<dbReference type="AlphaFoldDB" id="A0A3M6QW90"/>
<dbReference type="PANTHER" id="PTHR30026:SF20">
    <property type="entry name" value="OUTER MEMBRANE PROTEIN TOLC"/>
    <property type="match status" value="1"/>
</dbReference>
<evidence type="ECO:0000313" key="8">
    <source>
        <dbReference type="EMBL" id="RMX06859.1"/>
    </source>
</evidence>
<dbReference type="SUPFAM" id="SSF56954">
    <property type="entry name" value="Outer membrane efflux proteins (OEP)"/>
    <property type="match status" value="1"/>
</dbReference>
<evidence type="ECO:0000256" key="1">
    <source>
        <dbReference type="ARBA" id="ARBA00004442"/>
    </source>
</evidence>
<comment type="caution">
    <text evidence="8">The sequence shown here is derived from an EMBL/GenBank/DDBJ whole genome shotgun (WGS) entry which is preliminary data.</text>
</comment>
<dbReference type="GO" id="GO:0015288">
    <property type="term" value="F:porin activity"/>
    <property type="evidence" value="ECO:0007669"/>
    <property type="project" value="TreeGrafter"/>
</dbReference>
<evidence type="ECO:0000256" key="5">
    <source>
        <dbReference type="ARBA" id="ARBA00023237"/>
    </source>
</evidence>
<sequence>MSHHFSRTMTMNQPKHLSLSPALRRAPRSMTLSLIAAAVLAGCAVSPPAEHSKQDLLLQASADQREMFANQEPVSAPITLDEAIARAVKYNLQQRLALMERALEDNLIDVQKQGMLPKLTARAGLRTRSNDYGSSSESLATGVESLVPSTSQERTSNSADLQMTWNVLDFGLSYFGAKAQGNKALAAEERRRRVVADIIRETRAAYWNAVTAERLKDQVGDTLAQARQTLDYARQTEQKRLVAPIVALRYQRDLLNMVRQTEALDNELAQAKARLAALMNLAPGTSFTLAAPDATALQAPRLAYELQDLEALSMVRRPELREEGYLARNAVLETRMSLLKLFPNAALFGGLNYDSNKYLVNQNWADAGVQVSWNLLNVLSWPAIERAGETREQVADLRRQALRMTVLTQVHVAWLERERAAAAFERAQELSRLQDAIRTQTENAARSNSETQLELVRARVETLLATRARDLSYAELINAQNTVYQAAGIDPLPERIDDESVAGLARSIAETSRLIERGHIEVPRFASLNAPAEIAVPASAQPQPIARAPRPAPALRTVTGQPWEHLGSVGSAPIAEVAAVADAAEAGIATPVR</sequence>